<evidence type="ECO:0000256" key="1">
    <source>
        <dbReference type="SAM" id="Coils"/>
    </source>
</evidence>
<accession>A0AAV3P610</accession>
<dbReference type="EMBL" id="BAABME010016599">
    <property type="protein sequence ID" value="GAA0146638.1"/>
    <property type="molecule type" value="Genomic_DNA"/>
</dbReference>
<keyword evidence="1" id="KW-0175">Coiled coil</keyword>
<dbReference type="Proteomes" id="UP001454036">
    <property type="component" value="Unassembled WGS sequence"/>
</dbReference>
<reference evidence="2 3" key="1">
    <citation type="submission" date="2024-01" db="EMBL/GenBank/DDBJ databases">
        <title>The complete chloroplast genome sequence of Lithospermum erythrorhizon: insights into the phylogenetic relationship among Boraginaceae species and the maternal lineages of purple gromwells.</title>
        <authorList>
            <person name="Okada T."/>
            <person name="Watanabe K."/>
        </authorList>
    </citation>
    <scope>NUCLEOTIDE SEQUENCE [LARGE SCALE GENOMIC DNA]</scope>
</reference>
<dbReference type="AlphaFoldDB" id="A0AAV3P610"/>
<evidence type="ECO:0000313" key="2">
    <source>
        <dbReference type="EMBL" id="GAA0146638.1"/>
    </source>
</evidence>
<keyword evidence="3" id="KW-1185">Reference proteome</keyword>
<organism evidence="2 3">
    <name type="scientific">Lithospermum erythrorhizon</name>
    <name type="common">Purple gromwell</name>
    <name type="synonym">Lithospermum officinale var. erythrorhizon</name>
    <dbReference type="NCBI Taxonomy" id="34254"/>
    <lineage>
        <taxon>Eukaryota</taxon>
        <taxon>Viridiplantae</taxon>
        <taxon>Streptophyta</taxon>
        <taxon>Embryophyta</taxon>
        <taxon>Tracheophyta</taxon>
        <taxon>Spermatophyta</taxon>
        <taxon>Magnoliopsida</taxon>
        <taxon>eudicotyledons</taxon>
        <taxon>Gunneridae</taxon>
        <taxon>Pentapetalae</taxon>
        <taxon>asterids</taxon>
        <taxon>lamiids</taxon>
        <taxon>Boraginales</taxon>
        <taxon>Boraginaceae</taxon>
        <taxon>Boraginoideae</taxon>
        <taxon>Lithospermeae</taxon>
        <taxon>Lithospermum</taxon>
    </lineage>
</organism>
<proteinExistence type="predicted"/>
<sequence length="356" mass="40838">MATKHLDEVKNDLKRLKGLLEKLEFNAETSQTRYLLDSRISKMFQQICISDSLEIWRKCNAPLCVVSIPHTKISELRLTNNARKMIKSILKLALKGLSTDEHAITNMEYDNIFVEKGSDDVWVAAPIYQKWSQLKASKKVEYLKKIGSIITRLVTGGDSKVEMPKDIHMLIEYFNGITGANKFNPKVALCHPSIMCYSRMMLCAEYIYFHLMYELESMPGGMRTHTNTPQLSGSFFLTIQKDFGQFTYKDVKDMNDNWMCRASANPRIRYLHGLVNQLGDPVISRSLFGYLVIMKHGVKHLLDPQNKLGLALGDTITREDADDYLYAMYPVYMSKLVRILIENDLLSDCWKLHGSP</sequence>
<evidence type="ECO:0000313" key="3">
    <source>
        <dbReference type="Proteomes" id="UP001454036"/>
    </source>
</evidence>
<feature type="coiled-coil region" evidence="1">
    <location>
        <begin position="6"/>
        <end position="33"/>
    </location>
</feature>
<gene>
    <name evidence="2" type="ORF">LIER_36355</name>
</gene>
<name>A0AAV3P610_LITER</name>
<comment type="caution">
    <text evidence="2">The sequence shown here is derived from an EMBL/GenBank/DDBJ whole genome shotgun (WGS) entry which is preliminary data.</text>
</comment>
<protein>
    <recommendedName>
        <fullName evidence="4">Nucleocapsid protein</fullName>
    </recommendedName>
</protein>
<evidence type="ECO:0008006" key="4">
    <source>
        <dbReference type="Google" id="ProtNLM"/>
    </source>
</evidence>